<keyword evidence="3" id="KW-1185">Reference proteome</keyword>
<proteinExistence type="predicted"/>
<feature type="chain" id="PRO_5046919089" evidence="1">
    <location>
        <begin position="25"/>
        <end position="310"/>
    </location>
</feature>
<protein>
    <submittedName>
        <fullName evidence="2">Type IX secretion system membrane protein PorP/SprF</fullName>
    </submittedName>
</protein>
<sequence>MNISKNINRLLLGVLLLGCAKAHSQQDPQYTNYMYNTININPAYAGSRGALSIFGLHRSQWVGLEGAPTTNSFSINTPIAESKVGLGVSFVNDRLGVTDENTLSVDFSYTLDLNNRGSKLSFGLKGSANMLNVAYSRLNKYNPNDPQILTDINNQFTPNIGAGVYWHNEQTYVGLSVPHFLETTRYDDNVQSTMQQKMHYYLMGGHVFELNPMLKFKPAFLLKAVEGAPLQADITGNFLINEKFTLGAAYRWDAAWSALAGFQVTDGLFIGYSYDSDIKALRNYNNGSHEIFMRFELFNKYRRVNSPRFF</sequence>
<dbReference type="EMBL" id="CP102382">
    <property type="protein sequence ID" value="UUV22350.1"/>
    <property type="molecule type" value="Genomic_DNA"/>
</dbReference>
<name>A0ABY5NUZ3_9FLAO</name>
<reference evidence="2 3" key="1">
    <citation type="submission" date="2022-08" db="EMBL/GenBank/DDBJ databases">
        <title>Myroides zhujiangensis sp. nov., a novel bacterium isolated from sediment in the Pearl River Estuary.</title>
        <authorList>
            <person name="Cui L."/>
        </authorList>
    </citation>
    <scope>NUCLEOTIDE SEQUENCE [LARGE SCALE GENOMIC DNA]</scope>
    <source>
        <strain evidence="2 3">SCSIO 72103</strain>
    </source>
</reference>
<keyword evidence="1" id="KW-0732">Signal</keyword>
<gene>
    <name evidence="2" type="ORF">NPX36_04745</name>
</gene>
<dbReference type="RefSeq" id="WP_257500267.1">
    <property type="nucleotide sequence ID" value="NZ_CP102382.1"/>
</dbReference>
<evidence type="ECO:0000313" key="3">
    <source>
        <dbReference type="Proteomes" id="UP001317001"/>
    </source>
</evidence>
<organism evidence="2 3">
    <name type="scientific">Paenimyroides aestuarii</name>
    <dbReference type="NCBI Taxonomy" id="2968490"/>
    <lineage>
        <taxon>Bacteria</taxon>
        <taxon>Pseudomonadati</taxon>
        <taxon>Bacteroidota</taxon>
        <taxon>Flavobacteriia</taxon>
        <taxon>Flavobacteriales</taxon>
        <taxon>Flavobacteriaceae</taxon>
        <taxon>Paenimyroides</taxon>
    </lineage>
</organism>
<dbReference type="Pfam" id="PF11751">
    <property type="entry name" value="PorP_SprF"/>
    <property type="match status" value="1"/>
</dbReference>
<evidence type="ECO:0000256" key="1">
    <source>
        <dbReference type="SAM" id="SignalP"/>
    </source>
</evidence>
<dbReference type="NCBIfam" id="TIGR03519">
    <property type="entry name" value="T9SS_PorP_fam"/>
    <property type="match status" value="1"/>
</dbReference>
<dbReference type="Proteomes" id="UP001317001">
    <property type="component" value="Chromosome"/>
</dbReference>
<dbReference type="InterPro" id="IPR019861">
    <property type="entry name" value="PorP/SprF_Bacteroidetes"/>
</dbReference>
<evidence type="ECO:0000313" key="2">
    <source>
        <dbReference type="EMBL" id="UUV22350.1"/>
    </source>
</evidence>
<feature type="signal peptide" evidence="1">
    <location>
        <begin position="1"/>
        <end position="24"/>
    </location>
</feature>
<accession>A0ABY5NUZ3</accession>